<evidence type="ECO:0000313" key="1">
    <source>
        <dbReference type="EMBL" id="CAF1255770.1"/>
    </source>
</evidence>
<comment type="caution">
    <text evidence="1">The sequence shown here is derived from an EMBL/GenBank/DDBJ whole genome shotgun (WGS) entry which is preliminary data.</text>
</comment>
<dbReference type="Proteomes" id="UP000663864">
    <property type="component" value="Unassembled WGS sequence"/>
</dbReference>
<protein>
    <submittedName>
        <fullName evidence="1">Uncharacterized protein</fullName>
    </submittedName>
</protein>
<name>A0A815AH19_9BILA</name>
<sequence>MLLLENVHHRLFITPIINLTKNSICLTYYYYLTENKTVLLSSYYLNQQGDTFSLDKTKHNLLFLENDEISSSIYPDSITQTDYLLNITDQFNKESTRFSTIFRDSSQQE</sequence>
<proteinExistence type="predicted"/>
<organism evidence="1 2">
    <name type="scientific">Rotaria sordida</name>
    <dbReference type="NCBI Taxonomy" id="392033"/>
    <lineage>
        <taxon>Eukaryota</taxon>
        <taxon>Metazoa</taxon>
        <taxon>Spiralia</taxon>
        <taxon>Gnathifera</taxon>
        <taxon>Rotifera</taxon>
        <taxon>Eurotatoria</taxon>
        <taxon>Bdelloidea</taxon>
        <taxon>Philodinida</taxon>
        <taxon>Philodinidae</taxon>
        <taxon>Rotaria</taxon>
    </lineage>
</organism>
<reference evidence="1" key="1">
    <citation type="submission" date="2021-02" db="EMBL/GenBank/DDBJ databases">
        <authorList>
            <person name="Nowell W R."/>
        </authorList>
    </citation>
    <scope>NUCLEOTIDE SEQUENCE</scope>
</reference>
<dbReference type="AlphaFoldDB" id="A0A815AH19"/>
<evidence type="ECO:0000313" key="2">
    <source>
        <dbReference type="Proteomes" id="UP000663864"/>
    </source>
</evidence>
<accession>A0A815AH19</accession>
<gene>
    <name evidence="1" type="ORF">ZHD862_LOCUS25632</name>
</gene>
<dbReference type="EMBL" id="CAJNOT010001845">
    <property type="protein sequence ID" value="CAF1255770.1"/>
    <property type="molecule type" value="Genomic_DNA"/>
</dbReference>